<feature type="transmembrane region" description="Helical" evidence="1">
    <location>
        <begin position="226"/>
        <end position="248"/>
    </location>
</feature>
<feature type="transmembrane region" description="Helical" evidence="1">
    <location>
        <begin position="59"/>
        <end position="79"/>
    </location>
</feature>
<gene>
    <name evidence="2" type="ORF">R6Y95_08520</name>
</gene>
<accession>A0ABD8A8Y7</accession>
<dbReference type="Proteomes" id="UP001626603">
    <property type="component" value="Chromosome"/>
</dbReference>
<dbReference type="EMBL" id="CP137641">
    <property type="protein sequence ID" value="WOX55502.1"/>
    <property type="molecule type" value="Genomic_DNA"/>
</dbReference>
<organism evidence="2 3">
    <name type="scientific">Methanoculleus palmolei</name>
    <dbReference type="NCBI Taxonomy" id="72612"/>
    <lineage>
        <taxon>Archaea</taxon>
        <taxon>Methanobacteriati</taxon>
        <taxon>Methanobacteriota</taxon>
        <taxon>Stenosarchaea group</taxon>
        <taxon>Methanomicrobia</taxon>
        <taxon>Methanomicrobiales</taxon>
        <taxon>Methanomicrobiaceae</taxon>
        <taxon>Methanoculleus</taxon>
    </lineage>
</organism>
<keyword evidence="1" id="KW-0812">Transmembrane</keyword>
<protein>
    <recommendedName>
        <fullName evidence="4">Acyltransferase 3</fullName>
    </recommendedName>
</protein>
<name>A0ABD8A8Y7_9EURY</name>
<feature type="transmembrane region" description="Helical" evidence="1">
    <location>
        <begin position="134"/>
        <end position="156"/>
    </location>
</feature>
<feature type="transmembrane region" description="Helical" evidence="1">
    <location>
        <begin position="86"/>
        <end position="105"/>
    </location>
</feature>
<dbReference type="AlphaFoldDB" id="A0ABD8A8Y7"/>
<proteinExistence type="predicted"/>
<keyword evidence="1" id="KW-0472">Membrane</keyword>
<evidence type="ECO:0008006" key="4">
    <source>
        <dbReference type="Google" id="ProtNLM"/>
    </source>
</evidence>
<feature type="transmembrane region" description="Helical" evidence="1">
    <location>
        <begin position="168"/>
        <end position="187"/>
    </location>
</feature>
<feature type="transmembrane region" description="Helical" evidence="1">
    <location>
        <begin position="20"/>
        <end position="39"/>
    </location>
</feature>
<reference evidence="2 3" key="1">
    <citation type="submission" date="2023-10" db="EMBL/GenBank/DDBJ databases">
        <title>The complete genome sequence of Methanoculleus palmolei DSM 4273.</title>
        <authorList>
            <person name="Lai S.-J."/>
            <person name="You Y.-T."/>
            <person name="Chen S.-C."/>
        </authorList>
    </citation>
    <scope>NUCLEOTIDE SEQUENCE [LARGE SCALE GENOMIC DNA]</scope>
    <source>
        <strain evidence="2 3">DSM 4273</strain>
    </source>
</reference>
<evidence type="ECO:0000313" key="2">
    <source>
        <dbReference type="EMBL" id="WOX55502.1"/>
    </source>
</evidence>
<evidence type="ECO:0000313" key="3">
    <source>
        <dbReference type="Proteomes" id="UP001626603"/>
    </source>
</evidence>
<keyword evidence="3" id="KW-1185">Reference proteome</keyword>
<sequence length="266" mass="28273">MTGNEMKSTGYFSFRELGLIALLSILAVFSGTYAPVYLLPGGSISGFVHQFLILPGPGAGVFVFGSILCFWLVLGLLLVRKPGTAVVMSLLIVAIDLLIGTQAISIHAIDVIVLVAVIIEVLIRLPLKDTPLKYVTPALLAVFGATTLLLFLAGQAKMGENGAPATSFPLGYVVISLIALCYAVICYRHPAKYLAASAIANMYYLLHFWLFWGSSFAGRFPVTLDIVPVLFCVAAVGGVLSASGAYAIDLLVKVYSKTEDSPVHGQ</sequence>
<feature type="transmembrane region" description="Helical" evidence="1">
    <location>
        <begin position="194"/>
        <end position="214"/>
    </location>
</feature>
<evidence type="ECO:0000256" key="1">
    <source>
        <dbReference type="SAM" id="Phobius"/>
    </source>
</evidence>
<keyword evidence="1" id="KW-1133">Transmembrane helix</keyword>
<feature type="transmembrane region" description="Helical" evidence="1">
    <location>
        <begin position="111"/>
        <end position="127"/>
    </location>
</feature>